<evidence type="ECO:0000256" key="1">
    <source>
        <dbReference type="ARBA" id="ARBA00023002"/>
    </source>
</evidence>
<proteinExistence type="predicted"/>
<dbReference type="Pfam" id="PF01243">
    <property type="entry name" value="PNPOx_N"/>
    <property type="match status" value="1"/>
</dbReference>
<gene>
    <name evidence="4" type="ORF">ACEZDB_31340</name>
</gene>
<dbReference type="PANTHER" id="PTHR35176:SF4">
    <property type="entry name" value="PYRIDOXAMINE 5'-PHOSPHATE OXIDASE-RELATED FMN-BINDING"/>
    <property type="match status" value="1"/>
</dbReference>
<dbReference type="Proteomes" id="UP001592530">
    <property type="component" value="Unassembled WGS sequence"/>
</dbReference>
<dbReference type="RefSeq" id="WP_380557902.1">
    <property type="nucleotide sequence ID" value="NZ_JBHEZY010000016.1"/>
</dbReference>
<dbReference type="SUPFAM" id="SSF50475">
    <property type="entry name" value="FMN-binding split barrel"/>
    <property type="match status" value="1"/>
</dbReference>
<name>A0ABV6XAR5_9ACTN</name>
<dbReference type="InterPro" id="IPR052019">
    <property type="entry name" value="F420H2_bilvrd_red/Heme_oxyg"/>
</dbReference>
<accession>A0ABV6XAR5</accession>
<evidence type="ECO:0000313" key="5">
    <source>
        <dbReference type="Proteomes" id="UP001592530"/>
    </source>
</evidence>
<organism evidence="4 5">
    <name type="scientific">Streptacidiphilus alkalitolerans</name>
    <dbReference type="NCBI Taxonomy" id="3342712"/>
    <lineage>
        <taxon>Bacteria</taxon>
        <taxon>Bacillati</taxon>
        <taxon>Actinomycetota</taxon>
        <taxon>Actinomycetes</taxon>
        <taxon>Kitasatosporales</taxon>
        <taxon>Streptomycetaceae</taxon>
        <taxon>Streptacidiphilus</taxon>
    </lineage>
</organism>
<dbReference type="InterPro" id="IPR011576">
    <property type="entry name" value="Pyridox_Oxase_N"/>
</dbReference>
<dbReference type="InterPro" id="IPR012349">
    <property type="entry name" value="Split_barrel_FMN-bd"/>
</dbReference>
<dbReference type="PANTHER" id="PTHR35176">
    <property type="entry name" value="HEME OXYGENASE HI_0854-RELATED"/>
    <property type="match status" value="1"/>
</dbReference>
<evidence type="ECO:0000259" key="3">
    <source>
        <dbReference type="Pfam" id="PF01243"/>
    </source>
</evidence>
<keyword evidence="1" id="KW-0560">Oxidoreductase</keyword>
<dbReference type="EMBL" id="JBHEZY010000016">
    <property type="protein sequence ID" value="MFC1435148.1"/>
    <property type="molecule type" value="Genomic_DNA"/>
</dbReference>
<evidence type="ECO:0000313" key="4">
    <source>
        <dbReference type="EMBL" id="MFC1435148.1"/>
    </source>
</evidence>
<reference evidence="4 5" key="1">
    <citation type="submission" date="2024-09" db="EMBL/GenBank/DDBJ databases">
        <authorList>
            <person name="Lee S.D."/>
        </authorList>
    </citation>
    <scope>NUCLEOTIDE SEQUENCE [LARGE SCALE GENOMIC DNA]</scope>
    <source>
        <strain evidence="4 5">N1-3</strain>
    </source>
</reference>
<protein>
    <submittedName>
        <fullName evidence="4">Pyridoxamine 5'-phosphate oxidase family protein</fullName>
    </submittedName>
</protein>
<comment type="caution">
    <text evidence="4">The sequence shown here is derived from an EMBL/GenBank/DDBJ whole genome shotgun (WGS) entry which is preliminary data.</text>
</comment>
<sequence>MTLTDPGQEPGTALDGRFSGPDAIPTPWAEASRILAEAELFWLSTVRPEGLPHVTPLIAVWLDGALYFCSGPSERKVRNLAGNPQCVLTTGSNTLNSGLDLVLEGRAVRVAEDTAKLLRVADAYLAKYGKDWAFEVSDGAFTGAGGGGDQRAWVYEVRPARAFGFAKGRFGQTRWTFTEGA</sequence>
<feature type="domain" description="Pyridoxamine 5'-phosphate oxidase N-terminal" evidence="3">
    <location>
        <begin position="30"/>
        <end position="135"/>
    </location>
</feature>
<feature type="region of interest" description="Disordered" evidence="2">
    <location>
        <begin position="1"/>
        <end position="20"/>
    </location>
</feature>
<evidence type="ECO:0000256" key="2">
    <source>
        <dbReference type="SAM" id="MobiDB-lite"/>
    </source>
</evidence>
<dbReference type="Gene3D" id="2.30.110.10">
    <property type="entry name" value="Electron Transport, Fmn-binding Protein, Chain A"/>
    <property type="match status" value="1"/>
</dbReference>